<evidence type="ECO:0000313" key="21">
    <source>
        <dbReference type="EMBL" id="OOL83950.1"/>
    </source>
</evidence>
<accession>A0A132P7C3</accession>
<proteinExistence type="inferred from homology"/>
<reference evidence="24 31" key="5">
    <citation type="submission" date="2017-12" db="EMBL/GenBank/DDBJ databases">
        <title>A pool of 800 enterococci isolated from chicken carcass rinse samples from New Zealand.</title>
        <authorList>
            <person name="Zhang J."/>
            <person name="Rogers L."/>
            <person name="Midwinter A."/>
            <person name="French N."/>
        </authorList>
    </citation>
    <scope>NUCLEOTIDE SEQUENCE [LARGE SCALE GENOMIC DNA]</scope>
    <source>
        <strain evidence="24 31">EN697</strain>
    </source>
</reference>
<comment type="function">
    <text evidence="15">Catalyzes the NADPH-dependent formation of L-aspartate-semialdehyde (L-ASA) by the reductive dephosphorylation of L-aspartyl-4-phosphate.</text>
</comment>
<evidence type="ECO:0000256" key="7">
    <source>
        <dbReference type="ARBA" id="ARBA00022605"/>
    </source>
</evidence>
<dbReference type="Proteomes" id="UP000253144">
    <property type="component" value="Unassembled WGS sequence"/>
</dbReference>
<evidence type="ECO:0000256" key="16">
    <source>
        <dbReference type="PIRSR" id="PIRSR000148-1"/>
    </source>
</evidence>
<evidence type="ECO:0000313" key="24">
    <source>
        <dbReference type="EMBL" id="RXU85378.1"/>
    </source>
</evidence>
<dbReference type="PIRSF" id="PIRSF000148">
    <property type="entry name" value="ASA_dh"/>
    <property type="match status" value="1"/>
</dbReference>
<dbReference type="Pfam" id="PF01118">
    <property type="entry name" value="Semialdhyde_dh"/>
    <property type="match status" value="1"/>
</dbReference>
<dbReference type="STRING" id="1352.AL014_09905"/>
<dbReference type="Proteomes" id="UP000249070">
    <property type="component" value="Unassembled WGS sequence"/>
</dbReference>
<dbReference type="SUPFAM" id="SSF55347">
    <property type="entry name" value="Glyceraldehyde-3-phosphate dehydrogenase-like, C-terminal domain"/>
    <property type="match status" value="1"/>
</dbReference>
<comment type="pathway">
    <text evidence="3 15">Amino-acid biosynthesis; L-threonine biosynthesis; L-threonine from L-aspartate: step 2/5.</text>
</comment>
<reference evidence="21 28" key="4">
    <citation type="submission" date="2017-02" db="EMBL/GenBank/DDBJ databases">
        <title>Clonality and virulence of isolates of VRE in Hematopoietic Stem Cell Transplanted (HSCT) patients.</title>
        <authorList>
            <person name="Marchi A.P."/>
            <person name="Martins R.C."/>
            <person name="Marie S.K."/>
            <person name="Levin A.S."/>
            <person name="Costa S.F."/>
        </authorList>
    </citation>
    <scope>NUCLEOTIDE SEQUENCE [LARGE SCALE GENOMIC DNA]</scope>
    <source>
        <strain evidence="21 28">LIM1759</strain>
    </source>
</reference>
<dbReference type="NCBIfam" id="NF011456">
    <property type="entry name" value="PRK14874.1"/>
    <property type="match status" value="1"/>
</dbReference>
<dbReference type="OMA" id="CEEEMKM"/>
<dbReference type="InterPro" id="IPR012080">
    <property type="entry name" value="Asp_semialdehyde_DH"/>
</dbReference>
<protein>
    <recommendedName>
        <fullName evidence="6 15">Aspartate-semialdehyde dehydrogenase</fullName>
        <shortName evidence="15">ASA dehydrogenase</shortName>
        <shortName evidence="15">ASADH</shortName>
        <ecNumber evidence="6 15">1.2.1.11</ecNumber>
    </recommendedName>
    <alternativeName>
        <fullName evidence="15">Aspartate-beta-semialdehyde dehydrogenase</fullName>
    </alternativeName>
</protein>
<keyword evidence="7 15" id="KW-0028">Amino-acid biosynthesis</keyword>
<dbReference type="EMBL" id="LEQJ01000026">
    <property type="protein sequence ID" value="RBS25257.1"/>
    <property type="molecule type" value="Genomic_DNA"/>
</dbReference>
<reference evidence="20" key="8">
    <citation type="submission" date="2022-05" db="EMBL/GenBank/DDBJ databases">
        <title>Draft genome sequences of Clostridium perfringens strains isolated from Peru.</title>
        <authorList>
            <person name="Hurtado R."/>
            <person name="Lima L."/>
            <person name="Sousa T."/>
            <person name="Jaiswal A.K."/>
            <person name="Tiwari S."/>
            <person name="Maturrano L."/>
            <person name="Brenig B."/>
            <person name="Azevedo V."/>
        </authorList>
    </citation>
    <scope>NUCLEOTIDE SEQUENCE</scope>
    <source>
        <strain evidence="20">CP4</strain>
    </source>
</reference>
<dbReference type="GO" id="GO:0046983">
    <property type="term" value="F:protein dimerization activity"/>
    <property type="evidence" value="ECO:0007669"/>
    <property type="project" value="InterPro"/>
</dbReference>
<evidence type="ECO:0000256" key="12">
    <source>
        <dbReference type="ARBA" id="ARBA00023154"/>
    </source>
</evidence>
<dbReference type="InterPro" id="IPR000534">
    <property type="entry name" value="Semialdehyde_DH_NAD-bd"/>
</dbReference>
<evidence type="ECO:0000313" key="18">
    <source>
        <dbReference type="EMBL" id="KWX18226.1"/>
    </source>
</evidence>
<dbReference type="EMBL" id="JAMWMK010000007">
    <property type="protein sequence ID" value="MDC4247534.1"/>
    <property type="molecule type" value="Genomic_DNA"/>
</dbReference>
<dbReference type="GO" id="GO:0071266">
    <property type="term" value="P:'de novo' L-methionine biosynthetic process"/>
    <property type="evidence" value="ECO:0007669"/>
    <property type="project" value="UniProtKB-UniRule"/>
</dbReference>
<gene>
    <name evidence="15" type="primary">asd</name>
    <name evidence="18" type="ORF">AWT83_06995</name>
    <name evidence="21" type="ORF">B1P95_01150</name>
    <name evidence="24" type="ORF">CYQ77_11165</name>
    <name evidence="22" type="ORF">DKP91_10860</name>
    <name evidence="25" type="ORF">DTPHA_600012</name>
    <name evidence="23" type="ORF">EB12_02917</name>
    <name evidence="19" type="ORF">KYX88_11485</name>
    <name evidence="20" type="ORF">M3X98_05625</name>
</gene>
<feature type="binding site" evidence="15">
    <location>
        <position position="228"/>
    </location>
    <ligand>
        <name>substrate</name>
    </ligand>
</feature>
<dbReference type="HAMAP" id="MF_02121">
    <property type="entry name" value="ASADH"/>
    <property type="match status" value="1"/>
</dbReference>
<comment type="caution">
    <text evidence="15">Lacks conserved residue(s) required for the propagation of feature annotation.</text>
</comment>
<dbReference type="GO" id="GO:0009088">
    <property type="term" value="P:threonine biosynthetic process"/>
    <property type="evidence" value="ECO:0007669"/>
    <property type="project" value="UniProtKB-UniRule"/>
</dbReference>
<dbReference type="Proteomes" id="UP001141166">
    <property type="component" value="Unassembled WGS sequence"/>
</dbReference>
<dbReference type="Proteomes" id="UP000191171">
    <property type="component" value="Unassembled WGS sequence"/>
</dbReference>
<dbReference type="GO" id="GO:0051287">
    <property type="term" value="F:NAD binding"/>
    <property type="evidence" value="ECO:0007669"/>
    <property type="project" value="InterPro"/>
</dbReference>
<dbReference type="SMART" id="SM00859">
    <property type="entry name" value="Semialdhyde_dh"/>
    <property type="match status" value="1"/>
</dbReference>
<keyword evidence="9 15" id="KW-0521">NADP</keyword>
<comment type="subunit">
    <text evidence="5 15">Homodimer.</text>
</comment>
<dbReference type="CDD" id="cd02316">
    <property type="entry name" value="VcASADH2_like_N"/>
    <property type="match status" value="1"/>
</dbReference>
<keyword evidence="13 15" id="KW-0486">Methionine biosynthesis</keyword>
<evidence type="ECO:0000256" key="13">
    <source>
        <dbReference type="ARBA" id="ARBA00023167"/>
    </source>
</evidence>
<reference evidence="25 27" key="3">
    <citation type="submission" date="2016-04" db="EMBL/GenBank/DDBJ databases">
        <authorList>
            <person name="Millard A."/>
        </authorList>
    </citation>
    <scope>NUCLEOTIDE SEQUENCE [LARGE SCALE GENOMIC DNA]</scope>
    <source>
        <strain evidence="25">Isolate 22</strain>
    </source>
</reference>
<dbReference type="EMBL" id="FKLM01000001">
    <property type="protein sequence ID" value="SAY57242.1"/>
    <property type="molecule type" value="Genomic_DNA"/>
</dbReference>
<dbReference type="Proteomes" id="UP001139644">
    <property type="component" value="Unassembled WGS sequence"/>
</dbReference>
<evidence type="ECO:0000256" key="4">
    <source>
        <dbReference type="ARBA" id="ARBA00010584"/>
    </source>
</evidence>
<dbReference type="GO" id="GO:0004073">
    <property type="term" value="F:aspartate-semialdehyde dehydrogenase activity"/>
    <property type="evidence" value="ECO:0007669"/>
    <property type="project" value="UniProtKB-UniRule"/>
</dbReference>
<reference evidence="18 26" key="2">
    <citation type="submission" date="2016-01" db="EMBL/GenBank/DDBJ databases">
        <title>Molecular Mechanisms for transfer of large genomic segments between Enterococcus faecium strains.</title>
        <authorList>
            <person name="Garcia-Solache M.A."/>
            <person name="Lebreton F."/>
            <person name="Mclaughlin R.E."/>
            <person name="Whiteaker J.D."/>
            <person name="Gilmore M.S."/>
            <person name="Rice L.B."/>
        </authorList>
    </citation>
    <scope>NUCLEOTIDE SEQUENCE [LARGE SCALE GENOMIC DNA]</scope>
    <source>
        <strain evidence="18 26">D344RRF x C68</strain>
    </source>
</reference>
<dbReference type="EMBL" id="MVGJ01000006">
    <property type="protein sequence ID" value="OOL83950.1"/>
    <property type="molecule type" value="Genomic_DNA"/>
</dbReference>
<dbReference type="PANTHER" id="PTHR46278:SF2">
    <property type="entry name" value="ASPARTATE-SEMIALDEHYDE DEHYDROGENASE"/>
    <property type="match status" value="1"/>
</dbReference>
<evidence type="ECO:0000313" key="23">
    <source>
        <dbReference type="EMBL" id="RBS25257.1"/>
    </source>
</evidence>
<evidence type="ECO:0000256" key="10">
    <source>
        <dbReference type="ARBA" id="ARBA00022915"/>
    </source>
</evidence>
<dbReference type="NCBIfam" id="TIGR01296">
    <property type="entry name" value="asd_B"/>
    <property type="match status" value="1"/>
</dbReference>
<evidence type="ECO:0000256" key="15">
    <source>
        <dbReference type="HAMAP-Rule" id="MF_02121"/>
    </source>
</evidence>
<organism evidence="18 26">
    <name type="scientific">Enterococcus faecium</name>
    <name type="common">Streptococcus faecium</name>
    <dbReference type="NCBI Taxonomy" id="1352"/>
    <lineage>
        <taxon>Bacteria</taxon>
        <taxon>Bacillati</taxon>
        <taxon>Bacillota</taxon>
        <taxon>Bacilli</taxon>
        <taxon>Lactobacillales</taxon>
        <taxon>Enterococcaceae</taxon>
        <taxon>Enterococcus</taxon>
    </lineage>
</organism>
<evidence type="ECO:0000313" key="26">
    <source>
        <dbReference type="Proteomes" id="UP000070452"/>
    </source>
</evidence>
<dbReference type="PATRIC" id="fig|1352.1358.peg.418"/>
<evidence type="ECO:0000313" key="20">
    <source>
        <dbReference type="EMBL" id="MDC4247534.1"/>
    </source>
</evidence>
<evidence type="ECO:0000256" key="8">
    <source>
        <dbReference type="ARBA" id="ARBA00022697"/>
    </source>
</evidence>
<evidence type="ECO:0000256" key="1">
    <source>
        <dbReference type="ARBA" id="ARBA00005021"/>
    </source>
</evidence>
<evidence type="ECO:0000313" key="28">
    <source>
        <dbReference type="Proteomes" id="UP000191171"/>
    </source>
</evidence>
<comment type="caution">
    <text evidence="18">The sequence shown here is derived from an EMBL/GenBank/DDBJ whole genome shotgun (WGS) entry which is preliminary data.</text>
</comment>
<evidence type="ECO:0000256" key="14">
    <source>
        <dbReference type="ARBA" id="ARBA00047891"/>
    </source>
</evidence>
<keyword evidence="10 15" id="KW-0220">Diaminopimelate biosynthesis</keyword>
<dbReference type="Pfam" id="PF02774">
    <property type="entry name" value="Semialdhyde_dhC"/>
    <property type="match status" value="1"/>
</dbReference>
<dbReference type="EMBL" id="LRHK01000001">
    <property type="protein sequence ID" value="KWX18226.1"/>
    <property type="molecule type" value="Genomic_DNA"/>
</dbReference>
<dbReference type="UniPathway" id="UPA00034">
    <property type="reaction ID" value="UER00016"/>
</dbReference>
<dbReference type="GO" id="GO:0009089">
    <property type="term" value="P:lysine biosynthetic process via diaminopimelate"/>
    <property type="evidence" value="ECO:0007669"/>
    <property type="project" value="UniProtKB-UniRule"/>
</dbReference>
<dbReference type="UniPathway" id="UPA00050">
    <property type="reaction ID" value="UER00463"/>
</dbReference>
<evidence type="ECO:0000256" key="6">
    <source>
        <dbReference type="ARBA" id="ARBA00013120"/>
    </source>
</evidence>
<dbReference type="RefSeq" id="WP_002286873.1">
    <property type="nucleotide sequence ID" value="NZ_AP019394.1"/>
</dbReference>
<dbReference type="EC" id="1.2.1.11" evidence="6 15"/>
<sequence>MREIDTCIVGATGLVGQTMLKVLEEYDFPVGRLKLLASKRSAGKVCVFKKKKHTVQELTETSFEGYDLALFSAGASVSKEFAPIARSQGLFVIDNSSAWREDSDIPLIVPEVNLEDYTLNRLIANPNCSTIQAVLPLKALQEAFGIQRVNYSTYQAVSGSGQKGIEDLHRTQNDEEPVLYPYNISQTVIPEIDQPLENGYTKEEQKMINETRKILHQPALPVSATCVRVPIENGHGVSVAVQLQKEFTTEEIRECLSQFPGIQLEDDLAAHKYPTSILARGTDMVYVGRIRKDTSLENGLLFYTTADNIRKGAAANAVQIAAALMQKIAEVAR</sequence>
<feature type="binding site" evidence="15">
    <location>
        <position position="308"/>
    </location>
    <ligand>
        <name>NADP(+)</name>
        <dbReference type="ChEBI" id="CHEBI:58349"/>
    </ligand>
</feature>
<dbReference type="Gene3D" id="3.30.360.10">
    <property type="entry name" value="Dihydrodipicolinate Reductase, domain 2"/>
    <property type="match status" value="1"/>
</dbReference>
<dbReference type="Proteomes" id="UP000070452">
    <property type="component" value="Unassembled WGS sequence"/>
</dbReference>
<dbReference type="PANTHER" id="PTHR46278">
    <property type="entry name" value="DEHYDROGENASE, PUTATIVE-RELATED"/>
    <property type="match status" value="1"/>
</dbReference>
<evidence type="ECO:0000313" key="30">
    <source>
        <dbReference type="Proteomes" id="UP000253144"/>
    </source>
</evidence>
<comment type="pathway">
    <text evidence="1 15">Amino-acid biosynthesis; L-methionine biosynthesis via de novo pathway; L-homoserine from L-aspartate: step 2/3.</text>
</comment>
<evidence type="ECO:0000313" key="29">
    <source>
        <dbReference type="Proteomes" id="UP000249070"/>
    </source>
</evidence>
<feature type="active site" description="Acyl-thioester intermediate" evidence="15 16">
    <location>
        <position position="128"/>
    </location>
</feature>
<dbReference type="Gene3D" id="3.40.50.720">
    <property type="entry name" value="NAD(P)-binding Rossmann-like Domain"/>
    <property type="match status" value="1"/>
</dbReference>
<keyword evidence="11 15" id="KW-0560">Oxidoreductase</keyword>
<dbReference type="AlphaFoldDB" id="A0A132P7C3"/>
<evidence type="ECO:0000313" key="22">
    <source>
        <dbReference type="EMBL" id="PZM55171.1"/>
    </source>
</evidence>
<evidence type="ECO:0000256" key="9">
    <source>
        <dbReference type="ARBA" id="ARBA00022857"/>
    </source>
</evidence>
<dbReference type="Proteomes" id="UP000289562">
    <property type="component" value="Unassembled WGS sequence"/>
</dbReference>
<dbReference type="Proteomes" id="UP000183509">
    <property type="component" value="Unassembled WGS sequence"/>
</dbReference>
<dbReference type="SUPFAM" id="SSF51735">
    <property type="entry name" value="NAD(P)-binding Rossmann-fold domains"/>
    <property type="match status" value="1"/>
</dbReference>
<dbReference type="SMR" id="A0A132P7C3"/>
<feature type="active site" description="Proton acceptor" evidence="15 16">
    <location>
        <position position="235"/>
    </location>
</feature>
<dbReference type="EMBL" id="PJVH01000044">
    <property type="protein sequence ID" value="RXU85378.1"/>
    <property type="molecule type" value="Genomic_DNA"/>
</dbReference>
<dbReference type="CDD" id="cd18131">
    <property type="entry name" value="ASADH_C_bac_euk_like"/>
    <property type="match status" value="1"/>
</dbReference>
<evidence type="ECO:0000256" key="2">
    <source>
        <dbReference type="ARBA" id="ARBA00005076"/>
    </source>
</evidence>
<comment type="similarity">
    <text evidence="4 15">Belongs to the aspartate-semialdehyde dehydrogenase family.</text>
</comment>
<keyword evidence="12 15" id="KW-0457">Lysine biosynthesis</keyword>
<comment type="pathway">
    <text evidence="2 15">Amino-acid biosynthesis; L-lysine biosynthesis via DAP pathway; (S)-tetrahydrodipicolinate from L-aspartate: step 2/4.</text>
</comment>
<evidence type="ECO:0000259" key="17">
    <source>
        <dbReference type="SMART" id="SM00859"/>
    </source>
</evidence>
<evidence type="ECO:0000313" key="27">
    <source>
        <dbReference type="Proteomes" id="UP000183509"/>
    </source>
</evidence>
<dbReference type="InterPro" id="IPR012280">
    <property type="entry name" value="Semialdhyde_DH_dimer_dom"/>
</dbReference>
<comment type="catalytic activity">
    <reaction evidence="14 15">
        <text>L-aspartate 4-semialdehyde + phosphate + NADP(+) = 4-phospho-L-aspartate + NADPH + H(+)</text>
        <dbReference type="Rhea" id="RHEA:24284"/>
        <dbReference type="ChEBI" id="CHEBI:15378"/>
        <dbReference type="ChEBI" id="CHEBI:43474"/>
        <dbReference type="ChEBI" id="CHEBI:57535"/>
        <dbReference type="ChEBI" id="CHEBI:57783"/>
        <dbReference type="ChEBI" id="CHEBI:58349"/>
        <dbReference type="ChEBI" id="CHEBI:537519"/>
        <dbReference type="EC" id="1.2.1.11"/>
    </reaction>
</comment>
<feature type="binding site" evidence="15">
    <location>
        <position position="155"/>
    </location>
    <ligand>
        <name>substrate</name>
    </ligand>
</feature>
<evidence type="ECO:0000313" key="19">
    <source>
        <dbReference type="EMBL" id="MBX4223427.1"/>
    </source>
</evidence>
<dbReference type="GO" id="GO:0009097">
    <property type="term" value="P:isoleucine biosynthetic process"/>
    <property type="evidence" value="ECO:0007669"/>
    <property type="project" value="UniProtKB-UniRule"/>
</dbReference>
<feature type="domain" description="Semialdehyde dehydrogenase NAD-binding" evidence="17">
    <location>
        <begin position="5"/>
        <end position="120"/>
    </location>
</feature>
<dbReference type="GO" id="GO:0050661">
    <property type="term" value="F:NADP binding"/>
    <property type="evidence" value="ECO:0007669"/>
    <property type="project" value="UniProtKB-UniRule"/>
</dbReference>
<evidence type="ECO:0000313" key="31">
    <source>
        <dbReference type="Proteomes" id="UP000289562"/>
    </source>
</evidence>
<dbReference type="EMBL" id="QHGU01000058">
    <property type="protein sequence ID" value="PZM55171.1"/>
    <property type="molecule type" value="Genomic_DNA"/>
</dbReference>
<feature type="binding site" evidence="15">
    <location>
        <position position="100"/>
    </location>
    <ligand>
        <name>phosphate</name>
        <dbReference type="ChEBI" id="CHEBI:43474"/>
    </ligand>
</feature>
<dbReference type="GeneID" id="66453421"/>
<reference evidence="23 30" key="1">
    <citation type="submission" date="2015-06" db="EMBL/GenBank/DDBJ databases">
        <title>The Genome Sequence of Enterococcus faecium 131EA1.</title>
        <authorList>
            <consortium name="The Broad Institute Genomics Platform"/>
            <consortium name="The Broad Institute Genome Sequencing Center for Infectious Disease"/>
            <person name="Earl A.M."/>
            <person name="Van Tyne D."/>
            <person name="Lebreton F."/>
            <person name="Saavedra J.T."/>
            <person name="Gilmore M.S."/>
            <person name="Manson Mcguire A."/>
            <person name="Clock S."/>
            <person name="Crupain M."/>
            <person name="Rangan U."/>
            <person name="Young S."/>
            <person name="Abouelleil A."/>
            <person name="Cao P."/>
            <person name="Chapman S.B."/>
            <person name="Griggs A."/>
            <person name="Priest M."/>
            <person name="Shea T."/>
            <person name="Wortman J."/>
            <person name="Nusbaum C."/>
            <person name="Birren B."/>
        </authorList>
    </citation>
    <scope>NUCLEOTIDE SEQUENCE [LARGE SCALE GENOMIC DNA]</scope>
    <source>
        <strain evidence="23 30">131EA1</strain>
    </source>
</reference>
<evidence type="ECO:0000256" key="5">
    <source>
        <dbReference type="ARBA" id="ARBA00011738"/>
    </source>
</evidence>
<evidence type="ECO:0000256" key="3">
    <source>
        <dbReference type="ARBA" id="ARBA00005097"/>
    </source>
</evidence>
<evidence type="ECO:0000256" key="11">
    <source>
        <dbReference type="ARBA" id="ARBA00023002"/>
    </source>
</evidence>
<dbReference type="InterPro" id="IPR036291">
    <property type="entry name" value="NAD(P)-bd_dom_sf"/>
</dbReference>
<dbReference type="InterPro" id="IPR005986">
    <property type="entry name" value="Asp_semialdehyde_DH_beta"/>
</dbReference>
<keyword evidence="8 15" id="KW-0791">Threonine biosynthesis</keyword>
<dbReference type="GO" id="GO:0019877">
    <property type="term" value="P:diaminopimelate biosynthetic process"/>
    <property type="evidence" value="ECO:0007669"/>
    <property type="project" value="UniProtKB-UniRule"/>
</dbReference>
<feature type="binding site" evidence="15">
    <location>
        <begin position="158"/>
        <end position="159"/>
    </location>
    <ligand>
        <name>NADP(+)</name>
        <dbReference type="ChEBI" id="CHEBI:58349"/>
    </ligand>
</feature>
<evidence type="ECO:0000313" key="25">
    <source>
        <dbReference type="EMBL" id="SAY57242.1"/>
    </source>
</evidence>
<dbReference type="UniPathway" id="UPA00051">
    <property type="reaction ID" value="UER00464"/>
</dbReference>
<feature type="binding site" evidence="15">
    <location>
        <begin position="40"/>
        <end position="41"/>
    </location>
    <ligand>
        <name>NADP(+)</name>
        <dbReference type="ChEBI" id="CHEBI:58349"/>
    </ligand>
</feature>
<dbReference type="EMBL" id="JAIFOC010000109">
    <property type="protein sequence ID" value="MBX4223427.1"/>
    <property type="molecule type" value="Genomic_DNA"/>
</dbReference>
<name>A0A132P7C3_ENTFC</name>
<reference evidence="19" key="7">
    <citation type="journal article" date="2022" name="J. Anim. Sci.">
        <title>Whole genome sequence analyses-based assessment of virulence potential and antimicrobial susceptibilities and resistance of Enterococcus faecium strains isolated from commercial swine and cattle probiotic products.</title>
        <authorList>
            <person name="Shridhar P.B."/>
            <person name="Amachawadi R.G."/>
            <person name="Tokach M."/>
            <person name="Patel I."/>
            <person name="Gangiredla J."/>
            <person name="Mammel M."/>
            <person name="Nagaraja T.G."/>
        </authorList>
    </citation>
    <scope>NUCLEOTIDE SEQUENCE</scope>
    <source>
        <strain evidence="19">EF215</strain>
    </source>
</reference>
<feature type="binding site" evidence="15">
    <location>
        <begin position="12"/>
        <end position="15"/>
    </location>
    <ligand>
        <name>NADP(+)</name>
        <dbReference type="ChEBI" id="CHEBI:58349"/>
    </ligand>
</feature>
<reference evidence="22 29" key="6">
    <citation type="submission" date="2018-05" db="EMBL/GenBank/DDBJ databases">
        <title>Vancomycin-resistant Enterococcus faecium strain from Chelyabinsk, Russia.</title>
        <authorList>
            <person name="Gostev V."/>
            <person name="Goncharov A."/>
            <person name="Kolodzhieva V."/>
            <person name="Suvorov A."/>
            <person name="Sidorenko S."/>
            <person name="Zueva L."/>
        </authorList>
    </citation>
    <scope>NUCLEOTIDE SEQUENCE [LARGE SCALE GENOMIC DNA]</scope>
    <source>
        <strain evidence="22 29">20</strain>
    </source>
</reference>